<comment type="caution">
    <text evidence="5">The sequence shown here is derived from an EMBL/GenBank/DDBJ whole genome shotgun (WGS) entry which is preliminary data.</text>
</comment>
<dbReference type="InterPro" id="IPR005814">
    <property type="entry name" value="Aminotrans_3"/>
</dbReference>
<dbReference type="Gene3D" id="3.40.640.10">
    <property type="entry name" value="Type I PLP-dependent aspartate aminotransferase-like (Major domain)"/>
    <property type="match status" value="1"/>
</dbReference>
<comment type="cofactor">
    <cofactor evidence="1">
        <name>pyridoxal 5'-phosphate</name>
        <dbReference type="ChEBI" id="CHEBI:597326"/>
    </cofactor>
</comment>
<dbReference type="PANTHER" id="PTHR43094">
    <property type="entry name" value="AMINOTRANSFERASE"/>
    <property type="match status" value="1"/>
</dbReference>
<dbReference type="GO" id="GO:0030170">
    <property type="term" value="F:pyridoxal phosphate binding"/>
    <property type="evidence" value="ECO:0007669"/>
    <property type="project" value="InterPro"/>
</dbReference>
<evidence type="ECO:0000256" key="3">
    <source>
        <dbReference type="ARBA" id="ARBA00022898"/>
    </source>
</evidence>
<protein>
    <submittedName>
        <fullName evidence="5">Aminotransferase class III-fold pyridoxal phosphate-dependent enzyme</fullName>
    </submittedName>
</protein>
<accession>A0A9Q5AWS0</accession>
<dbReference type="AlphaFoldDB" id="A0A9Q5AWS0"/>
<keyword evidence="5" id="KW-0032">Aminotransferase</keyword>
<proteinExistence type="inferred from homology"/>
<gene>
    <name evidence="5" type="ORF">HBN89_00680</name>
</gene>
<dbReference type="SUPFAM" id="SSF53383">
    <property type="entry name" value="PLP-dependent transferases"/>
    <property type="match status" value="1"/>
</dbReference>
<evidence type="ECO:0000313" key="6">
    <source>
        <dbReference type="Proteomes" id="UP000564604"/>
    </source>
</evidence>
<dbReference type="InterPro" id="IPR049704">
    <property type="entry name" value="Aminotrans_3_PPA_site"/>
</dbReference>
<dbReference type="GO" id="GO:0008483">
    <property type="term" value="F:transaminase activity"/>
    <property type="evidence" value="ECO:0007669"/>
    <property type="project" value="UniProtKB-KW"/>
</dbReference>
<organism evidence="5 6">
    <name type="scientific">Pseudomonas fragi</name>
    <dbReference type="NCBI Taxonomy" id="296"/>
    <lineage>
        <taxon>Bacteria</taxon>
        <taxon>Pseudomonadati</taxon>
        <taxon>Pseudomonadota</taxon>
        <taxon>Gammaproteobacteria</taxon>
        <taxon>Pseudomonadales</taxon>
        <taxon>Pseudomonadaceae</taxon>
        <taxon>Pseudomonas</taxon>
    </lineage>
</organism>
<name>A0A9Q5AWS0_PSEFR</name>
<keyword evidence="5" id="KW-0808">Transferase</keyword>
<evidence type="ECO:0000256" key="2">
    <source>
        <dbReference type="ARBA" id="ARBA00008954"/>
    </source>
</evidence>
<dbReference type="CDD" id="cd00610">
    <property type="entry name" value="OAT_like"/>
    <property type="match status" value="1"/>
</dbReference>
<dbReference type="InterPro" id="IPR015424">
    <property type="entry name" value="PyrdxlP-dep_Trfase"/>
</dbReference>
<dbReference type="Proteomes" id="UP000564604">
    <property type="component" value="Unassembled WGS sequence"/>
</dbReference>
<sequence length="444" mass="47636">MHLITPDVHHALLTARSASGSVIYTDDGKRILDGCSGAIACSLGYGHGHVIDKMLEHACLLSAAYRTQFLNDPAQQLAERLCCKLGYAGAFFVNSGSEAVETACRMAVQYWNEKGLSPKKHILSRNISYHGSTKATLSLSGHWPRRRGVCSPAERPTLPTPYCYRCPYGKTPDTCQLACAHALTTQLGEIGSEHVAAVLIEPITGASGAAIVPPAGYLETIRAICDRHNILLIADEVLTAMGRTGKWLAIEHGNVQADISILGKGLNAGYFPISGVLVCGSIKEAIESGPGIFPHGHTHSNHPIGAAAANAVLDVIETEDLVSLTAERELLIESHLRNLLQTSPLIGDIRGKGMFWGMEIVREKAAKRTFASDSAVSGKLVRHALSKGLNLYPSSGFAAFEHGDALIFAAPLNTCTDILDEMLSLLREVIYSAPDFLRKESIHA</sequence>
<keyword evidence="3 4" id="KW-0663">Pyridoxal phosphate</keyword>
<dbReference type="Pfam" id="PF00202">
    <property type="entry name" value="Aminotran_3"/>
    <property type="match status" value="1"/>
</dbReference>
<dbReference type="RefSeq" id="WP_169872783.1">
    <property type="nucleotide sequence ID" value="NZ_JAAQYU010000012.1"/>
</dbReference>
<dbReference type="EMBL" id="JAAQYX010000001">
    <property type="protein sequence ID" value="NNB47807.1"/>
    <property type="molecule type" value="Genomic_DNA"/>
</dbReference>
<evidence type="ECO:0000313" key="5">
    <source>
        <dbReference type="EMBL" id="NNB47807.1"/>
    </source>
</evidence>
<dbReference type="Gene3D" id="3.90.1150.10">
    <property type="entry name" value="Aspartate Aminotransferase, domain 1"/>
    <property type="match status" value="1"/>
</dbReference>
<dbReference type="InterPro" id="IPR015421">
    <property type="entry name" value="PyrdxlP-dep_Trfase_major"/>
</dbReference>
<comment type="similarity">
    <text evidence="2 4">Belongs to the class-III pyridoxal-phosphate-dependent aminotransferase family.</text>
</comment>
<dbReference type="PIRSF" id="PIRSF000521">
    <property type="entry name" value="Transaminase_4ab_Lys_Orn"/>
    <property type="match status" value="1"/>
</dbReference>
<evidence type="ECO:0000256" key="4">
    <source>
        <dbReference type="RuleBase" id="RU003560"/>
    </source>
</evidence>
<evidence type="ECO:0000256" key="1">
    <source>
        <dbReference type="ARBA" id="ARBA00001933"/>
    </source>
</evidence>
<dbReference type="InterPro" id="IPR015422">
    <property type="entry name" value="PyrdxlP-dep_Trfase_small"/>
</dbReference>
<dbReference type="PANTHER" id="PTHR43094:SF1">
    <property type="entry name" value="AMINOTRANSFERASE CLASS-III"/>
    <property type="match status" value="1"/>
</dbReference>
<reference evidence="5 6" key="1">
    <citation type="journal article" date="2020" name="Front. Microbiol.">
        <title>Genetic Organization of the aprX-lipA2 Operon Affects the Proteolytic Potential of Pseudomonas Species in Milk.</title>
        <authorList>
            <person name="Maier C."/>
            <person name="Huptas C."/>
            <person name="von Neubeck M."/>
            <person name="Scherer S."/>
            <person name="Wenning M."/>
            <person name="Lucking G."/>
        </authorList>
    </citation>
    <scope>NUCLEOTIDE SEQUENCE [LARGE SCALE GENOMIC DNA]</scope>
    <source>
        <strain evidence="5 6">WS 5094</strain>
    </source>
</reference>
<dbReference type="PROSITE" id="PS00600">
    <property type="entry name" value="AA_TRANSFER_CLASS_3"/>
    <property type="match status" value="1"/>
</dbReference>